<organism evidence="1 2">
    <name type="scientific">Providencia rustigianii DSM 4541</name>
    <dbReference type="NCBI Taxonomy" id="500637"/>
    <lineage>
        <taxon>Bacteria</taxon>
        <taxon>Pseudomonadati</taxon>
        <taxon>Pseudomonadota</taxon>
        <taxon>Gammaproteobacteria</taxon>
        <taxon>Enterobacterales</taxon>
        <taxon>Morganellaceae</taxon>
        <taxon>Providencia</taxon>
    </lineage>
</organism>
<sequence>MENGKYPTLRLFCVQKMVRYLGEMITYIDNNQAMIPNYVERYHYGESISTAFVESTVNEVIAKRMAKKKTANAVEPRRRTLSFTNPSGRFK</sequence>
<comment type="caution">
    <text evidence="1">The sequence shown here is derived from an EMBL/GenBank/DDBJ whole genome shotgun (WGS) entry which is preliminary data.</text>
</comment>
<protein>
    <submittedName>
        <fullName evidence="1">Uncharacterized protein</fullName>
    </submittedName>
</protein>
<proteinExistence type="predicted"/>
<evidence type="ECO:0000313" key="1">
    <source>
        <dbReference type="EMBL" id="EFB72123.1"/>
    </source>
</evidence>
<evidence type="ECO:0000313" key="2">
    <source>
        <dbReference type="Proteomes" id="UP000005512"/>
    </source>
</evidence>
<dbReference type="HOGENOM" id="CLU_2424580_0_0_6"/>
<dbReference type="Proteomes" id="UP000005512">
    <property type="component" value="Unassembled WGS sequence"/>
</dbReference>
<reference evidence="1" key="1">
    <citation type="submission" date="2009-12" db="EMBL/GenBank/DDBJ databases">
        <authorList>
            <person name="Weinstock G."/>
            <person name="Sodergren E."/>
            <person name="Clifton S."/>
            <person name="Fulton L."/>
            <person name="Fulton B."/>
            <person name="Courtney L."/>
            <person name="Fronick C."/>
            <person name="Harrison M."/>
            <person name="Strong C."/>
            <person name="Farmer C."/>
            <person name="Delahaunty K."/>
            <person name="Markovic C."/>
            <person name="Hall O."/>
            <person name="Minx P."/>
            <person name="Tomlinson C."/>
            <person name="Mitreva M."/>
            <person name="Nelson J."/>
            <person name="Hou S."/>
            <person name="Wollam A."/>
            <person name="Pepin K.H."/>
            <person name="Johnson M."/>
            <person name="Bhonagiri V."/>
            <person name="Nash W.E."/>
            <person name="Warren W."/>
            <person name="Chinwalla A."/>
            <person name="Mardis E.R."/>
            <person name="Wilson R.K."/>
        </authorList>
    </citation>
    <scope>NUCLEOTIDE SEQUENCE [LARGE SCALE GENOMIC DNA]</scope>
    <source>
        <strain evidence="1">DSM 4541</strain>
    </source>
</reference>
<name>D1P3K7_9GAMM</name>
<gene>
    <name evidence="1" type="ORF">PROVRUST_06878</name>
</gene>
<dbReference type="AlphaFoldDB" id="D1P3K7"/>
<accession>D1P3K7</accession>
<dbReference type="eggNOG" id="COG3464">
    <property type="taxonomic scope" value="Bacteria"/>
</dbReference>
<keyword evidence="2" id="KW-1185">Reference proteome</keyword>
<dbReference type="EMBL" id="ABXV02000027">
    <property type="protein sequence ID" value="EFB72123.1"/>
    <property type="molecule type" value="Genomic_DNA"/>
</dbReference>